<name>A0A8I0SAK1_9MICO</name>
<feature type="compositionally biased region" description="Low complexity" evidence="1">
    <location>
        <begin position="386"/>
        <end position="411"/>
    </location>
</feature>
<evidence type="ECO:0008006" key="5">
    <source>
        <dbReference type="Google" id="ProtNLM"/>
    </source>
</evidence>
<gene>
    <name evidence="3" type="ORF">ITJ42_15390</name>
</gene>
<feature type="region of interest" description="Disordered" evidence="1">
    <location>
        <begin position="1"/>
        <end position="28"/>
    </location>
</feature>
<proteinExistence type="predicted"/>
<feature type="transmembrane region" description="Helical" evidence="2">
    <location>
        <begin position="283"/>
        <end position="304"/>
    </location>
</feature>
<feature type="transmembrane region" description="Helical" evidence="2">
    <location>
        <begin position="55"/>
        <end position="76"/>
    </location>
</feature>
<evidence type="ECO:0000256" key="2">
    <source>
        <dbReference type="SAM" id="Phobius"/>
    </source>
</evidence>
<feature type="transmembrane region" description="Helical" evidence="2">
    <location>
        <begin position="252"/>
        <end position="276"/>
    </location>
</feature>
<feature type="transmembrane region" description="Helical" evidence="2">
    <location>
        <begin position="224"/>
        <end position="246"/>
    </location>
</feature>
<feature type="compositionally biased region" description="Acidic residues" evidence="1">
    <location>
        <begin position="375"/>
        <end position="385"/>
    </location>
</feature>
<evidence type="ECO:0000313" key="4">
    <source>
        <dbReference type="Proteomes" id="UP000634579"/>
    </source>
</evidence>
<accession>A0A8I0SAK1</accession>
<sequence>MNDHDAHPERDERDPQEPATPTVSRPFDIPENHLDVIVTPGSVDPTRKASLRTTLIAVISMPVFFLLAFTLCYVSATHAPVPHDMAISLAGEPGTTEQLASAIEAEAPSAFDIARTPSAERAVEAVEYRDVVGAVIVDGTEVRAVVASGGGRLAAATVTTLAGRVAEELESSSAPVIDEVAPLPSDDPGGSILFFLVVICTVGAFLSVSGFAQAFPRARLRSMVATAAGAALLVPVLGFAMISVYVDFEATFGTVATVMGIGMIYTFTVGLLATFLTTTLGSASIFAVILVLIAFNFPSVGASVPASMLPGFWQVVHDGWVGSGAFEAMRSVLFFEGHQSGRWLLQLLSWLAGAVALLAAVTLTRARRAAKTPEVEADDGDDEPPVDGAAADADADAATATAAAGAASPEPVADRANARHA</sequence>
<dbReference type="RefSeq" id="WP_194676177.1">
    <property type="nucleotide sequence ID" value="NZ_JADKRP010000005.1"/>
</dbReference>
<comment type="caution">
    <text evidence="3">The sequence shown here is derived from an EMBL/GenBank/DDBJ whole genome shotgun (WGS) entry which is preliminary data.</text>
</comment>
<keyword evidence="2" id="KW-0812">Transmembrane</keyword>
<evidence type="ECO:0000256" key="1">
    <source>
        <dbReference type="SAM" id="MobiDB-lite"/>
    </source>
</evidence>
<feature type="compositionally biased region" description="Basic and acidic residues" evidence="1">
    <location>
        <begin position="412"/>
        <end position="421"/>
    </location>
</feature>
<evidence type="ECO:0000313" key="3">
    <source>
        <dbReference type="EMBL" id="MBF4632602.1"/>
    </source>
</evidence>
<keyword evidence="4" id="KW-1185">Reference proteome</keyword>
<dbReference type="EMBL" id="JADKRP010000005">
    <property type="protein sequence ID" value="MBF4632602.1"/>
    <property type="molecule type" value="Genomic_DNA"/>
</dbReference>
<reference evidence="3 4" key="1">
    <citation type="submission" date="2020-10" db="EMBL/GenBank/DDBJ databases">
        <title>Draft genome sequences of plant-associated actinobacteria.</title>
        <authorList>
            <person name="Tarlachkov S.V."/>
            <person name="Starodumova I.P."/>
            <person name="Dorofeeva L.V."/>
            <person name="Prisyazhnaya N.V."/>
            <person name="Roubtsova T.V."/>
            <person name="Chizhov V.N."/>
            <person name="Nadler S.A."/>
            <person name="Subbotin S.A."/>
            <person name="Evtushenko L.I."/>
        </authorList>
    </citation>
    <scope>NUCLEOTIDE SEQUENCE [LARGE SCALE GENOMIC DNA]</scope>
    <source>
        <strain evidence="3 4">VKM Ac-2886</strain>
    </source>
</reference>
<organism evidence="3 4">
    <name type="scientific">Clavibacter phaseoli</name>
    <dbReference type="NCBI Taxonomy" id="1734031"/>
    <lineage>
        <taxon>Bacteria</taxon>
        <taxon>Bacillati</taxon>
        <taxon>Actinomycetota</taxon>
        <taxon>Actinomycetes</taxon>
        <taxon>Micrococcales</taxon>
        <taxon>Microbacteriaceae</taxon>
        <taxon>Clavibacter</taxon>
    </lineage>
</organism>
<dbReference type="AlphaFoldDB" id="A0A8I0SAK1"/>
<feature type="compositionally biased region" description="Basic and acidic residues" evidence="1">
    <location>
        <begin position="1"/>
        <end position="16"/>
    </location>
</feature>
<feature type="region of interest" description="Disordered" evidence="1">
    <location>
        <begin position="370"/>
        <end position="421"/>
    </location>
</feature>
<feature type="transmembrane region" description="Helical" evidence="2">
    <location>
        <begin position="192"/>
        <end position="212"/>
    </location>
</feature>
<keyword evidence="2" id="KW-0472">Membrane</keyword>
<protein>
    <recommendedName>
        <fullName evidence="5">ABC-2 family transporter protein</fullName>
    </recommendedName>
</protein>
<feature type="transmembrane region" description="Helical" evidence="2">
    <location>
        <begin position="343"/>
        <end position="363"/>
    </location>
</feature>
<keyword evidence="2" id="KW-1133">Transmembrane helix</keyword>
<dbReference type="Proteomes" id="UP000634579">
    <property type="component" value="Unassembled WGS sequence"/>
</dbReference>